<dbReference type="OrthoDB" id="5877184at2759"/>
<reference evidence="3 4" key="1">
    <citation type="submission" date="2014-10" db="EMBL/GenBank/DDBJ databases">
        <title>Draft genome of the hookworm Ancylostoma caninum.</title>
        <authorList>
            <person name="Mitreva M."/>
        </authorList>
    </citation>
    <scope>NUCLEOTIDE SEQUENCE [LARGE SCALE GENOMIC DNA]</scope>
    <source>
        <strain evidence="3 4">Baltimore</strain>
    </source>
</reference>
<keyword evidence="4" id="KW-1185">Reference proteome</keyword>
<evidence type="ECO:0000256" key="1">
    <source>
        <dbReference type="SAM" id="SignalP"/>
    </source>
</evidence>
<keyword evidence="1" id="KW-0732">Signal</keyword>
<gene>
    <name evidence="3" type="ORF">ANCCAN_17955</name>
</gene>
<dbReference type="Proteomes" id="UP000252519">
    <property type="component" value="Unassembled WGS sequence"/>
</dbReference>
<dbReference type="InterPro" id="IPR052823">
    <property type="entry name" value="SXP/RAL-2_related"/>
</dbReference>
<protein>
    <recommendedName>
        <fullName evidence="2">SXP/RAL-2 family protein Ani s 5-like cation-binding domain-containing protein</fullName>
    </recommendedName>
</protein>
<dbReference type="EMBL" id="JOJR01000583">
    <property type="protein sequence ID" value="RCN36164.1"/>
    <property type="molecule type" value="Genomic_DNA"/>
</dbReference>
<organism evidence="3 4">
    <name type="scientific">Ancylostoma caninum</name>
    <name type="common">Dog hookworm</name>
    <dbReference type="NCBI Taxonomy" id="29170"/>
    <lineage>
        <taxon>Eukaryota</taxon>
        <taxon>Metazoa</taxon>
        <taxon>Ecdysozoa</taxon>
        <taxon>Nematoda</taxon>
        <taxon>Chromadorea</taxon>
        <taxon>Rhabditida</taxon>
        <taxon>Rhabditina</taxon>
        <taxon>Rhabditomorpha</taxon>
        <taxon>Strongyloidea</taxon>
        <taxon>Ancylostomatidae</taxon>
        <taxon>Ancylostomatinae</taxon>
        <taxon>Ancylostoma</taxon>
    </lineage>
</organism>
<dbReference type="AlphaFoldDB" id="A0A368FVC5"/>
<evidence type="ECO:0000313" key="4">
    <source>
        <dbReference type="Proteomes" id="UP000252519"/>
    </source>
</evidence>
<dbReference type="Pfam" id="PF02520">
    <property type="entry name" value="ANIS5_cation-bd"/>
    <property type="match status" value="1"/>
</dbReference>
<accession>A0A368FVC5</accession>
<feature type="signal peptide" evidence="1">
    <location>
        <begin position="1"/>
        <end position="15"/>
    </location>
</feature>
<evidence type="ECO:0000313" key="3">
    <source>
        <dbReference type="EMBL" id="RCN36164.1"/>
    </source>
</evidence>
<feature type="domain" description="SXP/RAL-2 family protein Ani s 5-like cation-binding" evidence="2">
    <location>
        <begin position="37"/>
        <end position="129"/>
    </location>
</feature>
<dbReference type="STRING" id="29170.A0A368FVC5"/>
<sequence length="137" mass="16150">MLPLLLLGLIELTTASWPYYPGPSGPQSPFPFSIPWEAQQELNNIQNNPNLTRQQYENRMNQWAKKFGLKDKFDAYKKNINDQRIKAQQKLDAALKALPNYYRQLRNIENDNTLTRPQADQKRRELLNTLTYRLTLE</sequence>
<dbReference type="PANTHER" id="PTHR21593:SF36">
    <property type="entry name" value="DUF148 DOMAIN-CONTAINING PROTEIN-RELATED"/>
    <property type="match status" value="1"/>
</dbReference>
<feature type="chain" id="PRO_5017049861" description="SXP/RAL-2 family protein Ani s 5-like cation-binding domain-containing protein" evidence="1">
    <location>
        <begin position="16"/>
        <end position="137"/>
    </location>
</feature>
<proteinExistence type="predicted"/>
<name>A0A368FVC5_ANCCA</name>
<evidence type="ECO:0000259" key="2">
    <source>
        <dbReference type="Pfam" id="PF02520"/>
    </source>
</evidence>
<dbReference type="PANTHER" id="PTHR21593">
    <property type="entry name" value="PRION-LIKE- Q/N-RICH -DOMAIN-BEARING PROTEIN PROTEIN"/>
    <property type="match status" value="1"/>
</dbReference>
<dbReference type="InterPro" id="IPR003677">
    <property type="entry name" value="ANIS5_cation-bd"/>
</dbReference>
<comment type="caution">
    <text evidence="3">The sequence shown here is derived from an EMBL/GenBank/DDBJ whole genome shotgun (WGS) entry which is preliminary data.</text>
</comment>